<comment type="caution">
    <text evidence="3">The sequence shown here is derived from an EMBL/GenBank/DDBJ whole genome shotgun (WGS) entry which is preliminary data.</text>
</comment>
<accession>A0A4Y2RY26</accession>
<dbReference type="Proteomes" id="UP000499080">
    <property type="component" value="Unassembled WGS sequence"/>
</dbReference>
<name>A0A4Y2RY26_ARAVE</name>
<protein>
    <recommendedName>
        <fullName evidence="1">RNA-directed DNA polymerase</fullName>
        <ecNumber evidence="1">2.7.7.49</ecNumber>
    </recommendedName>
</protein>
<evidence type="ECO:0000259" key="2">
    <source>
        <dbReference type="Pfam" id="PF17919"/>
    </source>
</evidence>
<dbReference type="SUPFAM" id="SSF56672">
    <property type="entry name" value="DNA/RNA polymerases"/>
    <property type="match status" value="1"/>
</dbReference>
<dbReference type="Gene3D" id="3.30.70.270">
    <property type="match status" value="1"/>
</dbReference>
<organism evidence="3 5">
    <name type="scientific">Araneus ventricosus</name>
    <name type="common">Orbweaver spider</name>
    <name type="synonym">Epeira ventricosa</name>
    <dbReference type="NCBI Taxonomy" id="182803"/>
    <lineage>
        <taxon>Eukaryota</taxon>
        <taxon>Metazoa</taxon>
        <taxon>Ecdysozoa</taxon>
        <taxon>Arthropoda</taxon>
        <taxon>Chelicerata</taxon>
        <taxon>Arachnida</taxon>
        <taxon>Araneae</taxon>
        <taxon>Araneomorphae</taxon>
        <taxon>Entelegynae</taxon>
        <taxon>Araneoidea</taxon>
        <taxon>Araneidae</taxon>
        <taxon>Araneus</taxon>
    </lineage>
</organism>
<dbReference type="PANTHER" id="PTHR33064:SF37">
    <property type="entry name" value="RIBONUCLEASE H"/>
    <property type="match status" value="1"/>
</dbReference>
<evidence type="ECO:0000313" key="3">
    <source>
        <dbReference type="EMBL" id="GBN80631.1"/>
    </source>
</evidence>
<reference evidence="3 5" key="1">
    <citation type="journal article" date="2019" name="Sci. Rep.">
        <title>Orb-weaving spider Araneus ventricosus genome elucidates the spidroin gene catalogue.</title>
        <authorList>
            <person name="Kono N."/>
            <person name="Nakamura H."/>
            <person name="Ohtoshi R."/>
            <person name="Moran D.A.P."/>
            <person name="Shinohara A."/>
            <person name="Yoshida Y."/>
            <person name="Fujiwara M."/>
            <person name="Mori M."/>
            <person name="Tomita M."/>
            <person name="Arakawa K."/>
        </authorList>
    </citation>
    <scope>NUCLEOTIDE SEQUENCE [LARGE SCALE GENOMIC DNA]</scope>
</reference>
<proteinExistence type="predicted"/>
<dbReference type="Pfam" id="PF17919">
    <property type="entry name" value="RT_RNaseH_2"/>
    <property type="match status" value="1"/>
</dbReference>
<dbReference type="InterPro" id="IPR041577">
    <property type="entry name" value="RT_RNaseH_2"/>
</dbReference>
<feature type="domain" description="Reverse transcriptase/retrotransposon-derived protein RNase H-like" evidence="2">
    <location>
        <begin position="76"/>
        <end position="144"/>
    </location>
</feature>
<dbReference type="FunFam" id="3.30.70.270:FF:000020">
    <property type="entry name" value="Transposon Tf2-6 polyprotein-like Protein"/>
    <property type="match status" value="1"/>
</dbReference>
<dbReference type="PANTHER" id="PTHR33064">
    <property type="entry name" value="POL PROTEIN"/>
    <property type="match status" value="1"/>
</dbReference>
<gene>
    <name evidence="3" type="primary">pol_255</name>
    <name evidence="4" type="synonym">pol_3117</name>
    <name evidence="3" type="ORF">AVEN_202913_1</name>
    <name evidence="4" type="ORF">AVEN_85786_1</name>
</gene>
<dbReference type="InterPro" id="IPR043502">
    <property type="entry name" value="DNA/RNA_pol_sf"/>
</dbReference>
<sequence>MWNTWGMHLIGQGSRTPGEMKSKAIRDFPPPTIKTEIRAFLELAGYYRQYITMFSIIATPLTDLLTGRSKKGEVTWSAECTVAFEKLKTLLTSEPVLYAPDFTKKFVLQTDASEFGMGAVLSQIYDEKNEHPVLYLSKKFSEAE</sequence>
<dbReference type="InterPro" id="IPR051320">
    <property type="entry name" value="Viral_Replic_Matur_Polypro"/>
</dbReference>
<keyword evidence="5" id="KW-1185">Reference proteome</keyword>
<evidence type="ECO:0000313" key="5">
    <source>
        <dbReference type="Proteomes" id="UP000499080"/>
    </source>
</evidence>
<evidence type="ECO:0000313" key="4">
    <source>
        <dbReference type="EMBL" id="GBN80650.1"/>
    </source>
</evidence>
<dbReference type="EMBL" id="BGPR01018980">
    <property type="protein sequence ID" value="GBN80650.1"/>
    <property type="molecule type" value="Genomic_DNA"/>
</dbReference>
<dbReference type="OrthoDB" id="8057740at2759"/>
<dbReference type="InterPro" id="IPR043128">
    <property type="entry name" value="Rev_trsase/Diguanyl_cyclase"/>
</dbReference>
<dbReference type="EMBL" id="BGPR01018974">
    <property type="protein sequence ID" value="GBN80631.1"/>
    <property type="molecule type" value="Genomic_DNA"/>
</dbReference>
<dbReference type="AlphaFoldDB" id="A0A4Y2RY26"/>
<dbReference type="GO" id="GO:0003964">
    <property type="term" value="F:RNA-directed DNA polymerase activity"/>
    <property type="evidence" value="ECO:0007669"/>
    <property type="project" value="UniProtKB-EC"/>
</dbReference>
<evidence type="ECO:0000256" key="1">
    <source>
        <dbReference type="ARBA" id="ARBA00012493"/>
    </source>
</evidence>
<dbReference type="EC" id="2.7.7.49" evidence="1"/>